<reference evidence="2" key="1">
    <citation type="submission" date="2021-07" db="EMBL/GenBank/DDBJ databases">
        <title>Elsinoe batatas strain:CRI-CJ2 Genome sequencing and assembly.</title>
        <authorList>
            <person name="Huang L."/>
        </authorList>
    </citation>
    <scope>NUCLEOTIDE SEQUENCE</scope>
    <source>
        <strain evidence="2">CRI-CJ2</strain>
    </source>
</reference>
<accession>A0A8K0PIL8</accession>
<evidence type="ECO:0000313" key="2">
    <source>
        <dbReference type="EMBL" id="KAG8629642.1"/>
    </source>
</evidence>
<proteinExistence type="predicted"/>
<feature type="compositionally biased region" description="Pro residues" evidence="1">
    <location>
        <begin position="10"/>
        <end position="24"/>
    </location>
</feature>
<gene>
    <name evidence="2" type="ORF">KVT40_003507</name>
</gene>
<evidence type="ECO:0000313" key="3">
    <source>
        <dbReference type="Proteomes" id="UP000809789"/>
    </source>
</evidence>
<sequence length="333" mass="36179">MSAPPSATSNPPPAPTASLPPPATSPTVVRLPGPSDCSITLPCGTIFLAPLPTILRIPLLSSLWRGPPSFTRPSSRATGRDFLLRDVSPAALHRILARAAREPLSSLPALTPASLLDLARAYALLLIKDEPMWSLRGAFAALDLGRCDAFELAMCAEAAARLGYGVEFGAAVERLVWVEGWMMWGKQWRGGVFPEGSIAGDIVTMFWEDACARVDQAVRQWRQALPLGTCGCALRFWNSRMSDLVGSAGRMGLGYVVREARQIMEMEMMQTFVVDSYAAVVEDHVAAGCKNGKRHAIEARLEYGRRKRGSASRDENVAMIVKPDDVHCAEFRA</sequence>
<comment type="caution">
    <text evidence="2">The sequence shown here is derived from an EMBL/GenBank/DDBJ whole genome shotgun (WGS) entry which is preliminary data.</text>
</comment>
<name>A0A8K0PIL8_9PEZI</name>
<organism evidence="2 3">
    <name type="scientific">Elsinoe batatas</name>
    <dbReference type="NCBI Taxonomy" id="2601811"/>
    <lineage>
        <taxon>Eukaryota</taxon>
        <taxon>Fungi</taxon>
        <taxon>Dikarya</taxon>
        <taxon>Ascomycota</taxon>
        <taxon>Pezizomycotina</taxon>
        <taxon>Dothideomycetes</taxon>
        <taxon>Dothideomycetidae</taxon>
        <taxon>Myriangiales</taxon>
        <taxon>Elsinoaceae</taxon>
        <taxon>Elsinoe</taxon>
    </lineage>
</organism>
<dbReference type="AlphaFoldDB" id="A0A8K0PIL8"/>
<protein>
    <submittedName>
        <fullName evidence="2">Uncharacterized protein</fullName>
    </submittedName>
</protein>
<dbReference type="Proteomes" id="UP000809789">
    <property type="component" value="Unassembled WGS sequence"/>
</dbReference>
<feature type="region of interest" description="Disordered" evidence="1">
    <location>
        <begin position="1"/>
        <end position="29"/>
    </location>
</feature>
<keyword evidence="3" id="KW-1185">Reference proteome</keyword>
<evidence type="ECO:0000256" key="1">
    <source>
        <dbReference type="SAM" id="MobiDB-lite"/>
    </source>
</evidence>
<dbReference type="EMBL" id="JAESVG020000003">
    <property type="protein sequence ID" value="KAG8629642.1"/>
    <property type="molecule type" value="Genomic_DNA"/>
</dbReference>